<proteinExistence type="inferred from homology"/>
<evidence type="ECO:0000256" key="10">
    <source>
        <dbReference type="HAMAP-Rule" id="MF_00202"/>
    </source>
</evidence>
<dbReference type="GO" id="GO:0004452">
    <property type="term" value="F:isopentenyl-diphosphate delta-isomerase activity"/>
    <property type="evidence" value="ECO:0007669"/>
    <property type="project" value="UniProtKB-UniRule"/>
</dbReference>
<evidence type="ECO:0000256" key="9">
    <source>
        <dbReference type="ARBA" id="ARBA00023235"/>
    </source>
</evidence>
<sequence length="201" mass="22605">MENVVLVDDTGIPIGYTEKSSVHHQNTPLHLAFSCYIFGPHGHFLCTRRAIDKKTWPGVWTNSCCGHPQPGETLAEAMLRRVSDELGLVPARWGMVLPDFRYRAVMDNGVVENEICPVFLAFVDDEPVPNPAEVGEYAWIDWAGFRSLVSSEALRISPWCRMQLEELAAMPANPRLWPFTPPDELPERWRGPLHAPEAVSS</sequence>
<evidence type="ECO:0000256" key="11">
    <source>
        <dbReference type="PIRSR" id="PIRSR018427-1"/>
    </source>
</evidence>
<keyword evidence="14" id="KW-1185">Reference proteome</keyword>
<keyword evidence="8 10" id="KW-0414">Isoprene biosynthesis</keyword>
<dbReference type="PANTHER" id="PTHR10885">
    <property type="entry name" value="ISOPENTENYL-DIPHOSPHATE DELTA-ISOMERASE"/>
    <property type="match status" value="1"/>
</dbReference>
<dbReference type="EC" id="5.3.3.2" evidence="3 10"/>
<dbReference type="SUPFAM" id="SSF55811">
    <property type="entry name" value="Nudix"/>
    <property type="match status" value="1"/>
</dbReference>
<dbReference type="AlphaFoldDB" id="A0A9X2J006"/>
<dbReference type="GO" id="GO:0005737">
    <property type="term" value="C:cytoplasm"/>
    <property type="evidence" value="ECO:0007669"/>
    <property type="project" value="UniProtKB-SubCell"/>
</dbReference>
<dbReference type="EMBL" id="JAMRXG010000025">
    <property type="protein sequence ID" value="MCM6778687.1"/>
    <property type="molecule type" value="Genomic_DNA"/>
</dbReference>
<comment type="caution">
    <text evidence="13">The sequence shown here is derived from an EMBL/GenBank/DDBJ whole genome shotgun (WGS) entry which is preliminary data.</text>
</comment>
<feature type="binding site" evidence="10">
    <location>
        <position position="23"/>
    </location>
    <ligand>
        <name>Mn(2+)</name>
        <dbReference type="ChEBI" id="CHEBI:29035"/>
    </ligand>
</feature>
<accession>A0A9X2J006</accession>
<dbReference type="NCBIfam" id="TIGR02150">
    <property type="entry name" value="IPP_isom_1"/>
    <property type="match status" value="1"/>
</dbReference>
<dbReference type="InterPro" id="IPR011876">
    <property type="entry name" value="IsopentenylPP_isomerase_typ1"/>
</dbReference>
<dbReference type="GO" id="GO:0046872">
    <property type="term" value="F:metal ion binding"/>
    <property type="evidence" value="ECO:0007669"/>
    <property type="project" value="UniProtKB-KW"/>
</dbReference>
<reference evidence="13" key="1">
    <citation type="submission" date="2022-06" db="EMBL/GenBank/DDBJ databases">
        <title>Novel species in genus nocardia.</title>
        <authorList>
            <person name="Li F."/>
        </authorList>
    </citation>
    <scope>NUCLEOTIDE SEQUENCE</scope>
    <source>
        <strain evidence="13">CDC141</strain>
    </source>
</reference>
<evidence type="ECO:0000256" key="1">
    <source>
        <dbReference type="ARBA" id="ARBA00004826"/>
    </source>
</evidence>
<feature type="active site" evidence="10 11">
    <location>
        <position position="65"/>
    </location>
</feature>
<evidence type="ECO:0000313" key="14">
    <source>
        <dbReference type="Proteomes" id="UP001139157"/>
    </source>
</evidence>
<comment type="subcellular location">
    <subcellularLocation>
        <location evidence="10">Cytoplasm</location>
    </subcellularLocation>
</comment>
<keyword evidence="9 10" id="KW-0413">Isomerase</keyword>
<dbReference type="Proteomes" id="UP001139157">
    <property type="component" value="Unassembled WGS sequence"/>
</dbReference>
<comment type="similarity">
    <text evidence="2 10">Belongs to the IPP isomerase type 1 family.</text>
</comment>
<evidence type="ECO:0000256" key="6">
    <source>
        <dbReference type="ARBA" id="ARBA00022842"/>
    </source>
</evidence>
<dbReference type="PIRSF" id="PIRSF018427">
    <property type="entry name" value="Isopntndiph_ism"/>
    <property type="match status" value="1"/>
</dbReference>
<comment type="catalytic activity">
    <reaction evidence="10">
        <text>isopentenyl diphosphate = dimethylallyl diphosphate</text>
        <dbReference type="Rhea" id="RHEA:23284"/>
        <dbReference type="ChEBI" id="CHEBI:57623"/>
        <dbReference type="ChEBI" id="CHEBI:128769"/>
        <dbReference type="EC" id="5.3.3.2"/>
    </reaction>
</comment>
<dbReference type="FunFam" id="3.90.79.10:FF:000009">
    <property type="entry name" value="Isopentenyl-diphosphate Delta-isomerase"/>
    <property type="match status" value="1"/>
</dbReference>
<dbReference type="HAMAP" id="MF_00202">
    <property type="entry name" value="Idi"/>
    <property type="match status" value="1"/>
</dbReference>
<protein>
    <recommendedName>
        <fullName evidence="3 10">Isopentenyl-diphosphate Delta-isomerase</fullName>
        <shortName evidence="10">IPP isomerase</shortName>
        <ecNumber evidence="3 10">5.3.3.2</ecNumber>
    </recommendedName>
    <alternativeName>
        <fullName evidence="10">IPP:DMAPP isomerase</fullName>
    </alternativeName>
    <alternativeName>
        <fullName evidence="10">Isopentenyl pyrophosphate isomerase</fullName>
    </alternativeName>
</protein>
<dbReference type="GO" id="GO:0050992">
    <property type="term" value="P:dimethylallyl diphosphate biosynthetic process"/>
    <property type="evidence" value="ECO:0007669"/>
    <property type="project" value="UniProtKB-UniRule"/>
</dbReference>
<gene>
    <name evidence="10 13" type="primary">idi</name>
    <name evidence="13" type="ORF">NDR86_34915</name>
</gene>
<evidence type="ECO:0000256" key="7">
    <source>
        <dbReference type="ARBA" id="ARBA00023211"/>
    </source>
</evidence>
<dbReference type="NCBIfam" id="NF002995">
    <property type="entry name" value="PRK03759.1"/>
    <property type="match status" value="1"/>
</dbReference>
<comment type="function">
    <text evidence="10">Catalyzes the 1,3-allylic rearrangement of the homoallylic substrate isopentenyl (IPP) to its highly electrophilic allylic isomer, dimethylallyl diphosphate (DMAPP).</text>
</comment>
<dbReference type="PANTHER" id="PTHR10885:SF0">
    <property type="entry name" value="ISOPENTENYL-DIPHOSPHATE DELTA-ISOMERASE"/>
    <property type="match status" value="1"/>
</dbReference>
<keyword evidence="4 10" id="KW-0963">Cytoplasm</keyword>
<dbReference type="GO" id="GO:0008299">
    <property type="term" value="P:isoprenoid biosynthetic process"/>
    <property type="evidence" value="ECO:0007669"/>
    <property type="project" value="UniProtKB-UniRule"/>
</dbReference>
<feature type="binding site" evidence="10">
    <location>
        <position position="30"/>
    </location>
    <ligand>
        <name>Mn(2+)</name>
        <dbReference type="ChEBI" id="CHEBI:29035"/>
    </ligand>
</feature>
<feature type="active site" evidence="10 11">
    <location>
        <position position="114"/>
    </location>
</feature>
<comment type="cofactor">
    <cofactor evidence="10">
        <name>Mn(2+)</name>
        <dbReference type="ChEBI" id="CHEBI:29035"/>
    </cofactor>
    <text evidence="10">Binds 1 Mn(2+) ion per subunit.</text>
</comment>
<feature type="binding site" evidence="10">
    <location>
        <position position="114"/>
    </location>
    <ligand>
        <name>Mn(2+)</name>
        <dbReference type="ChEBI" id="CHEBI:29035"/>
    </ligand>
</feature>
<dbReference type="CDD" id="cd02885">
    <property type="entry name" value="NUDIX_IPP_Isomerase"/>
    <property type="match status" value="1"/>
</dbReference>
<dbReference type="Gene3D" id="3.90.79.10">
    <property type="entry name" value="Nucleoside Triphosphate Pyrophosphohydrolase"/>
    <property type="match status" value="1"/>
</dbReference>
<keyword evidence="6 10" id="KW-0460">Magnesium</keyword>
<evidence type="ECO:0000313" key="13">
    <source>
        <dbReference type="EMBL" id="MCM6778687.1"/>
    </source>
</evidence>
<evidence type="ECO:0000256" key="2">
    <source>
        <dbReference type="ARBA" id="ARBA00007579"/>
    </source>
</evidence>
<evidence type="ECO:0000256" key="3">
    <source>
        <dbReference type="ARBA" id="ARBA00012057"/>
    </source>
</evidence>
<evidence type="ECO:0000256" key="5">
    <source>
        <dbReference type="ARBA" id="ARBA00022723"/>
    </source>
</evidence>
<evidence type="ECO:0000259" key="12">
    <source>
        <dbReference type="PROSITE" id="PS51462"/>
    </source>
</evidence>
<feature type="domain" description="Nudix hydrolase" evidence="12">
    <location>
        <begin position="28"/>
        <end position="162"/>
    </location>
</feature>
<comment type="pathway">
    <text evidence="1 10">Isoprenoid biosynthesis; dimethylallyl diphosphate biosynthesis; dimethylallyl diphosphate from isopentenyl diphosphate: step 1/1.</text>
</comment>
<dbReference type="InterPro" id="IPR015797">
    <property type="entry name" value="NUDIX_hydrolase-like_dom_sf"/>
</dbReference>
<dbReference type="PROSITE" id="PS51462">
    <property type="entry name" value="NUDIX"/>
    <property type="match status" value="1"/>
</dbReference>
<dbReference type="RefSeq" id="WP_251918207.1">
    <property type="nucleotide sequence ID" value="NZ_JAMRXG010000025.1"/>
</dbReference>
<feature type="binding site" evidence="10">
    <location>
        <position position="85"/>
    </location>
    <ligand>
        <name>Mg(2+)</name>
        <dbReference type="ChEBI" id="CHEBI:18420"/>
    </ligand>
</feature>
<evidence type="ECO:0000256" key="8">
    <source>
        <dbReference type="ARBA" id="ARBA00023229"/>
    </source>
</evidence>
<feature type="binding site" evidence="10">
    <location>
        <position position="67"/>
    </location>
    <ligand>
        <name>Mn(2+)</name>
        <dbReference type="ChEBI" id="CHEBI:29035"/>
    </ligand>
</feature>
<keyword evidence="5 10" id="KW-0479">Metal-binding</keyword>
<dbReference type="Pfam" id="PF00293">
    <property type="entry name" value="NUDIX"/>
    <property type="match status" value="1"/>
</dbReference>
<feature type="binding site" evidence="10">
    <location>
        <position position="112"/>
    </location>
    <ligand>
        <name>Mn(2+)</name>
        <dbReference type="ChEBI" id="CHEBI:29035"/>
    </ligand>
</feature>
<comment type="cofactor">
    <cofactor evidence="10">
        <name>Mg(2+)</name>
        <dbReference type="ChEBI" id="CHEBI:18420"/>
    </cofactor>
    <text evidence="10">Binds 1 Mg(2+) ion per subunit. The magnesium ion binds only when substrate is bound.</text>
</comment>
<dbReference type="InterPro" id="IPR000086">
    <property type="entry name" value="NUDIX_hydrolase_dom"/>
</dbReference>
<dbReference type="InterPro" id="IPR056375">
    <property type="entry name" value="Idi_bact"/>
</dbReference>
<keyword evidence="7 10" id="KW-0464">Manganese</keyword>
<evidence type="ECO:0000256" key="4">
    <source>
        <dbReference type="ARBA" id="ARBA00022490"/>
    </source>
</evidence>
<name>A0A9X2J006_9NOCA</name>
<organism evidence="13 14">
    <name type="scientific">Nocardia pulmonis</name>
    <dbReference type="NCBI Taxonomy" id="2951408"/>
    <lineage>
        <taxon>Bacteria</taxon>
        <taxon>Bacillati</taxon>
        <taxon>Actinomycetota</taxon>
        <taxon>Actinomycetes</taxon>
        <taxon>Mycobacteriales</taxon>
        <taxon>Nocardiaceae</taxon>
        <taxon>Nocardia</taxon>
    </lineage>
</organism>